<accession>A0ABT5L3Z1</accession>
<dbReference type="PANTHER" id="PTHR40572">
    <property type="entry name" value="PROTEIN BAX"/>
    <property type="match status" value="1"/>
</dbReference>
<dbReference type="InterPro" id="IPR053195">
    <property type="entry name" value="Bax-like"/>
</dbReference>
<keyword evidence="4" id="KW-1185">Reference proteome</keyword>
<comment type="caution">
    <text evidence="3">The sequence shown here is derived from an EMBL/GenBank/DDBJ whole genome shotgun (WGS) entry which is preliminary data.</text>
</comment>
<feature type="transmembrane region" description="Helical" evidence="1">
    <location>
        <begin position="9"/>
        <end position="27"/>
    </location>
</feature>
<dbReference type="Proteomes" id="UP001218788">
    <property type="component" value="Unassembled WGS sequence"/>
</dbReference>
<evidence type="ECO:0000256" key="1">
    <source>
        <dbReference type="SAM" id="Phobius"/>
    </source>
</evidence>
<evidence type="ECO:0000313" key="4">
    <source>
        <dbReference type="Proteomes" id="UP001218788"/>
    </source>
</evidence>
<dbReference type="EMBL" id="JAQQXP010000001">
    <property type="protein sequence ID" value="MDC8831111.1"/>
    <property type="molecule type" value="Genomic_DNA"/>
</dbReference>
<organism evidence="3 4">
    <name type="scientific">Alteromonas gilva</name>
    <dbReference type="NCBI Taxonomy" id="2987522"/>
    <lineage>
        <taxon>Bacteria</taxon>
        <taxon>Pseudomonadati</taxon>
        <taxon>Pseudomonadota</taxon>
        <taxon>Gammaproteobacteria</taxon>
        <taxon>Alteromonadales</taxon>
        <taxon>Alteromonadaceae</taxon>
        <taxon>Alteromonas/Salinimonas group</taxon>
        <taxon>Alteromonas</taxon>
    </lineage>
</organism>
<name>A0ABT5L3Z1_9ALTE</name>
<sequence length="263" mass="30229">MHKRETSKIVLIAIAIMAVVVIIAWMTSTTEPDILDVPESEQAEKPVPNFKAIEDATEKKEAFFAYLKPEVEKQNNYLLSLRHYLQTLQRRLNAGNHLTEEDNERLIWLAEEYRVDEDIPAERQISDLLNKVDILPLELVLMQAANESAWGTSRFAQDGYNFYGLWCYQKGCGFVPSRRNSGASHEVAKFPNLSIATYTYMRNINRHSAYRELRHIRASLRRAQLPVTGLALAEGLMSYSERGAAYVNELQSMIRYNQELITE</sequence>
<dbReference type="Gene3D" id="1.10.530.10">
    <property type="match status" value="1"/>
</dbReference>
<proteinExistence type="predicted"/>
<dbReference type="InterPro" id="IPR002901">
    <property type="entry name" value="MGlyc_endo_b_GlcNAc-like_dom"/>
</dbReference>
<keyword evidence="1" id="KW-1133">Transmembrane helix</keyword>
<evidence type="ECO:0000259" key="2">
    <source>
        <dbReference type="Pfam" id="PF01832"/>
    </source>
</evidence>
<dbReference type="Pfam" id="PF01832">
    <property type="entry name" value="Glucosaminidase"/>
    <property type="match status" value="1"/>
</dbReference>
<keyword evidence="1" id="KW-0812">Transmembrane</keyword>
<dbReference type="RefSeq" id="WP_273640212.1">
    <property type="nucleotide sequence ID" value="NZ_JAQQXP010000001.1"/>
</dbReference>
<keyword evidence="1" id="KW-0472">Membrane</keyword>
<dbReference type="PANTHER" id="PTHR40572:SF1">
    <property type="entry name" value="PROTEIN BAX"/>
    <property type="match status" value="1"/>
</dbReference>
<protein>
    <submittedName>
        <fullName evidence="3">Glucosaminidase domain-containing protein</fullName>
    </submittedName>
</protein>
<feature type="domain" description="Mannosyl-glycoprotein endo-beta-N-acetylglucosamidase-like" evidence="2">
    <location>
        <begin position="126"/>
        <end position="258"/>
    </location>
</feature>
<gene>
    <name evidence="3" type="ORF">OIK42_10080</name>
</gene>
<reference evidence="3 4" key="1">
    <citation type="submission" date="2022-10" db="EMBL/GenBank/DDBJ databases">
        <title>Alteromonas sp. chi3 Genome sequencing.</title>
        <authorList>
            <person name="Park S."/>
        </authorList>
    </citation>
    <scope>NUCLEOTIDE SEQUENCE [LARGE SCALE GENOMIC DNA]</scope>
    <source>
        <strain evidence="4">chi3</strain>
    </source>
</reference>
<evidence type="ECO:0000313" key="3">
    <source>
        <dbReference type="EMBL" id="MDC8831111.1"/>
    </source>
</evidence>